<evidence type="ECO:0000256" key="1">
    <source>
        <dbReference type="ARBA" id="ARBA00010211"/>
    </source>
</evidence>
<dbReference type="Proteomes" id="UP000245911">
    <property type="component" value="Unassembled WGS sequence"/>
</dbReference>
<dbReference type="Gene3D" id="3.90.850.10">
    <property type="entry name" value="Fumarylacetoacetase-like, C-terminal domain"/>
    <property type="match status" value="1"/>
</dbReference>
<dbReference type="InterPro" id="IPR036663">
    <property type="entry name" value="Fumarylacetoacetase_C_sf"/>
</dbReference>
<accession>A0A2T8HTG4</accession>
<gene>
    <name evidence="4" type="ORF">DDE20_10895</name>
</gene>
<keyword evidence="4" id="KW-0413">Isomerase</keyword>
<dbReference type="RefSeq" id="WP_116558525.1">
    <property type="nucleotide sequence ID" value="NZ_QDKM01000004.1"/>
</dbReference>
<dbReference type="SUPFAM" id="SSF56529">
    <property type="entry name" value="FAH"/>
    <property type="match status" value="1"/>
</dbReference>
<keyword evidence="5" id="KW-1185">Reference proteome</keyword>
<dbReference type="GO" id="GO:0044281">
    <property type="term" value="P:small molecule metabolic process"/>
    <property type="evidence" value="ECO:0007669"/>
    <property type="project" value="UniProtKB-ARBA"/>
</dbReference>
<proteinExistence type="inferred from homology"/>
<comment type="similarity">
    <text evidence="1">Belongs to the FAH family.</text>
</comment>
<dbReference type="GO" id="GO:0046872">
    <property type="term" value="F:metal ion binding"/>
    <property type="evidence" value="ECO:0007669"/>
    <property type="project" value="UniProtKB-KW"/>
</dbReference>
<evidence type="ECO:0000313" key="4">
    <source>
        <dbReference type="EMBL" id="PVH28688.1"/>
    </source>
</evidence>
<dbReference type="EMBL" id="QDKM01000004">
    <property type="protein sequence ID" value="PVH28688.1"/>
    <property type="molecule type" value="Genomic_DNA"/>
</dbReference>
<comment type="caution">
    <text evidence="4">The sequence shown here is derived from an EMBL/GenBank/DDBJ whole genome shotgun (WGS) entry which is preliminary data.</text>
</comment>
<feature type="domain" description="Fumarylacetoacetase-like C-terminal" evidence="3">
    <location>
        <begin position="94"/>
        <end position="316"/>
    </location>
</feature>
<dbReference type="PANTHER" id="PTHR42796">
    <property type="entry name" value="FUMARYLACETOACETATE HYDROLASE DOMAIN-CONTAINING PROTEIN 2A-RELATED"/>
    <property type="match status" value="1"/>
</dbReference>
<protein>
    <submittedName>
        <fullName evidence="4">5-carboxymethyl-2-hydroxymuconate delta-isomerase</fullName>
    </submittedName>
</protein>
<dbReference type="OrthoDB" id="5197601at2"/>
<dbReference type="AlphaFoldDB" id="A0A2T8HTG4"/>
<name>A0A2T8HTG4_9RHOB</name>
<evidence type="ECO:0000313" key="5">
    <source>
        <dbReference type="Proteomes" id="UP000245911"/>
    </source>
</evidence>
<evidence type="ECO:0000256" key="2">
    <source>
        <dbReference type="ARBA" id="ARBA00022723"/>
    </source>
</evidence>
<dbReference type="InterPro" id="IPR011234">
    <property type="entry name" value="Fumarylacetoacetase-like_C"/>
</dbReference>
<dbReference type="GO" id="GO:0016853">
    <property type="term" value="F:isomerase activity"/>
    <property type="evidence" value="ECO:0007669"/>
    <property type="project" value="UniProtKB-KW"/>
</dbReference>
<dbReference type="PANTHER" id="PTHR42796:SF4">
    <property type="entry name" value="FUMARYLACETOACETATE HYDROLASE DOMAIN-CONTAINING PROTEIN 2A"/>
    <property type="match status" value="1"/>
</dbReference>
<evidence type="ECO:0000259" key="3">
    <source>
        <dbReference type="Pfam" id="PF01557"/>
    </source>
</evidence>
<keyword evidence="2" id="KW-0479">Metal-binding</keyword>
<organism evidence="4 5">
    <name type="scientific">Pararhodobacter oceanensis</name>
    <dbReference type="NCBI Taxonomy" id="2172121"/>
    <lineage>
        <taxon>Bacteria</taxon>
        <taxon>Pseudomonadati</taxon>
        <taxon>Pseudomonadota</taxon>
        <taxon>Alphaproteobacteria</taxon>
        <taxon>Rhodobacterales</taxon>
        <taxon>Paracoccaceae</taxon>
        <taxon>Pararhodobacter</taxon>
    </lineage>
</organism>
<dbReference type="Pfam" id="PF01557">
    <property type="entry name" value="FAA_hydrolase"/>
    <property type="match status" value="1"/>
</dbReference>
<dbReference type="InterPro" id="IPR051121">
    <property type="entry name" value="FAH"/>
</dbReference>
<sequence>MENMFLLGRVRTEADQAIMTIVTQGKHYDLATLAAVFDLQGVQTDLALALMDWQESLAQYQEVTERILASPEIAARCEVTKIAKRLAPVPRPGKILCAAANYSAHVQEMAQTGFTGPKSSPKNAPVRPQEPYHFLKATSCMTGPEDDIVLPSAEHKIDWEVELAAVIGAPAKRVSQARAMGHVAGYVTVNDVSCRAATWREDRPNIRSDWLAGKSYDTFFPVGPLFLPAVFVPDYREITLRLWVNDVLHQDGLARDMIFSLEEQIEYLSQMLTLEPGDLIATGTPAGVGQGKGNYLAPGDVMQAECSHMGRQRTAVRL</sequence>
<reference evidence="4 5" key="1">
    <citation type="submission" date="2018-04" db="EMBL/GenBank/DDBJ databases">
        <title>Pararhodobacter oceanense sp. nov., isolated from marine intertidal sediment.</title>
        <authorList>
            <person name="Wang X.-L."/>
            <person name="Du Z.-J."/>
        </authorList>
    </citation>
    <scope>NUCLEOTIDE SEQUENCE [LARGE SCALE GENOMIC DNA]</scope>
    <source>
        <strain evidence="4 5">AM505</strain>
    </source>
</reference>